<dbReference type="SMART" id="SM00729">
    <property type="entry name" value="Elp3"/>
    <property type="match status" value="1"/>
</dbReference>
<dbReference type="PROSITE" id="PS51449">
    <property type="entry name" value="MTTASE_N"/>
    <property type="match status" value="1"/>
</dbReference>
<evidence type="ECO:0000259" key="9">
    <source>
        <dbReference type="PROSITE" id="PS51449"/>
    </source>
</evidence>
<dbReference type="RefSeq" id="WP_092119387.1">
    <property type="nucleotide sequence ID" value="NZ_FMXO01000007.1"/>
</dbReference>
<dbReference type="GO" id="GO:0005829">
    <property type="term" value="C:cytosol"/>
    <property type="evidence" value="ECO:0007669"/>
    <property type="project" value="TreeGrafter"/>
</dbReference>
<comment type="cofactor">
    <cofactor evidence="1">
        <name>[4Fe-4S] cluster</name>
        <dbReference type="ChEBI" id="CHEBI:49883"/>
    </cofactor>
</comment>
<evidence type="ECO:0000313" key="11">
    <source>
        <dbReference type="EMBL" id="SDB30292.1"/>
    </source>
</evidence>
<dbReference type="SFLD" id="SFLDS00029">
    <property type="entry name" value="Radical_SAM"/>
    <property type="match status" value="1"/>
</dbReference>
<evidence type="ECO:0000256" key="3">
    <source>
        <dbReference type="ARBA" id="ARBA00022490"/>
    </source>
</evidence>
<dbReference type="Pfam" id="PF04055">
    <property type="entry name" value="Radical_SAM"/>
    <property type="match status" value="1"/>
</dbReference>
<keyword evidence="7" id="KW-0408">Iron</keyword>
<dbReference type="GO" id="GO:0035599">
    <property type="term" value="F:aspartic acid methylthiotransferase activity"/>
    <property type="evidence" value="ECO:0007669"/>
    <property type="project" value="TreeGrafter"/>
</dbReference>
<dbReference type="PROSITE" id="PS01278">
    <property type="entry name" value="MTTASE_RADICAL"/>
    <property type="match status" value="1"/>
</dbReference>
<dbReference type="GO" id="GO:0006400">
    <property type="term" value="P:tRNA modification"/>
    <property type="evidence" value="ECO:0007669"/>
    <property type="project" value="InterPro"/>
</dbReference>
<keyword evidence="8" id="KW-0411">Iron-sulfur</keyword>
<keyword evidence="5" id="KW-0949">S-adenosyl-L-methionine</keyword>
<evidence type="ECO:0000256" key="6">
    <source>
        <dbReference type="ARBA" id="ARBA00022723"/>
    </source>
</evidence>
<dbReference type="EMBL" id="FMXO01000007">
    <property type="protein sequence ID" value="SDB30292.1"/>
    <property type="molecule type" value="Genomic_DNA"/>
</dbReference>
<dbReference type="OrthoDB" id="9805215at2"/>
<keyword evidence="4 11" id="KW-0808">Transferase</keyword>
<dbReference type="Pfam" id="PF00919">
    <property type="entry name" value="UPF0004"/>
    <property type="match status" value="1"/>
</dbReference>
<proteinExistence type="predicted"/>
<feature type="domain" description="MTTase N-terminal" evidence="9">
    <location>
        <begin position="1"/>
        <end position="110"/>
    </location>
</feature>
<evidence type="ECO:0000256" key="8">
    <source>
        <dbReference type="ARBA" id="ARBA00023014"/>
    </source>
</evidence>
<evidence type="ECO:0000313" key="12">
    <source>
        <dbReference type="Proteomes" id="UP000198771"/>
    </source>
</evidence>
<evidence type="ECO:0000256" key="5">
    <source>
        <dbReference type="ARBA" id="ARBA00022691"/>
    </source>
</evidence>
<keyword evidence="3" id="KW-0963">Cytoplasm</keyword>
<dbReference type="InterPro" id="IPR023404">
    <property type="entry name" value="rSAM_horseshoe"/>
</dbReference>
<gene>
    <name evidence="11" type="ORF">SAMN05660653_01468</name>
</gene>
<evidence type="ECO:0000256" key="1">
    <source>
        <dbReference type="ARBA" id="ARBA00001966"/>
    </source>
</evidence>
<dbReference type="SUPFAM" id="SSF102114">
    <property type="entry name" value="Radical SAM enzymes"/>
    <property type="match status" value="1"/>
</dbReference>
<reference evidence="11 12" key="1">
    <citation type="submission" date="2016-10" db="EMBL/GenBank/DDBJ databases">
        <authorList>
            <person name="de Groot N.N."/>
        </authorList>
    </citation>
    <scope>NUCLEOTIDE SEQUENCE [LARGE SCALE GENOMIC DNA]</scope>
    <source>
        <strain evidence="11 12">ASO4-2</strain>
    </source>
</reference>
<protein>
    <submittedName>
        <fullName evidence="11">Radical SAM methylthiotransferase, MiaB/RimO family</fullName>
    </submittedName>
</protein>
<dbReference type="InterPro" id="IPR007197">
    <property type="entry name" value="rSAM"/>
</dbReference>
<evidence type="ECO:0000256" key="4">
    <source>
        <dbReference type="ARBA" id="ARBA00022679"/>
    </source>
</evidence>
<sequence length="435" mass="47412">MQFFLTTFGCKVNQYESQVILERWTGQGHVQVADASQAEVILVHSCAVTGKAVADLRKSVAALHRAAPDAEIVIAGCAAQTFASELTGLGGVSRVVGLKDREQLLRGPLPFPARDSAEDHGSMLAGISRFQRARAQVKVQDGCSHGCTYCIVPLARGAARSREPGAVVEEVGNLLAAGYREVSLIGINLRLYGRGLDERMDFWDLVRTLERTFAPKWAGRARFRLSSLDPAMLGAKAMDVIAGSRMLCPHLHLSLQSASESVLAAMNRGHYRPGPVQEFCRELSAHLGVLALGADLLTGFPGEEDAHFQETLDFCSALPLTYAHVFPFSPRPGTPAAERTDPVPENVRHGRAKVLRGLADQKRRQFWSDLVQREELTMVVEGDDPGQGMCEYYVPCRLESDAPGGAVRELLRVRPLRAGKKALVCLPLRDQDHSG</sequence>
<dbReference type="Gene3D" id="3.80.30.20">
    <property type="entry name" value="tm_1862 like domain"/>
    <property type="match status" value="1"/>
</dbReference>
<dbReference type="InterPro" id="IPR058240">
    <property type="entry name" value="rSAM_sf"/>
</dbReference>
<dbReference type="InterPro" id="IPR006638">
    <property type="entry name" value="Elp3/MiaA/NifB-like_rSAM"/>
</dbReference>
<dbReference type="InterPro" id="IPR038135">
    <property type="entry name" value="Methylthiotransferase_N_sf"/>
</dbReference>
<dbReference type="Gene3D" id="3.40.50.12160">
    <property type="entry name" value="Methylthiotransferase, N-terminal domain"/>
    <property type="match status" value="1"/>
</dbReference>
<evidence type="ECO:0000256" key="2">
    <source>
        <dbReference type="ARBA" id="ARBA00022485"/>
    </source>
</evidence>
<dbReference type="PANTHER" id="PTHR43837:SF1">
    <property type="entry name" value="RIBOSOMAL PROTEIN US12 METHYLTHIOTRANSFERASE RIMO"/>
    <property type="match status" value="1"/>
</dbReference>
<name>A0A1G6CBZ2_9BACT</name>
<dbReference type="STRING" id="617002.SAMN05660653_01468"/>
<evidence type="ECO:0000256" key="7">
    <source>
        <dbReference type="ARBA" id="ARBA00023004"/>
    </source>
</evidence>
<dbReference type="InterPro" id="IPR013848">
    <property type="entry name" value="Methylthiotransferase_N"/>
</dbReference>
<keyword evidence="12" id="KW-1185">Reference proteome</keyword>
<dbReference type="GO" id="GO:0046872">
    <property type="term" value="F:metal ion binding"/>
    <property type="evidence" value="ECO:0007669"/>
    <property type="project" value="UniProtKB-KW"/>
</dbReference>
<dbReference type="InterPro" id="IPR005840">
    <property type="entry name" value="Ribosomal_uS12_MeSTrfase_RimO"/>
</dbReference>
<dbReference type="AlphaFoldDB" id="A0A1G6CBZ2"/>
<dbReference type="SFLD" id="SFLDG01082">
    <property type="entry name" value="B12-binding_domain_containing"/>
    <property type="match status" value="1"/>
</dbReference>
<keyword evidence="2" id="KW-0004">4Fe-4S</keyword>
<dbReference type="PROSITE" id="PS51918">
    <property type="entry name" value="RADICAL_SAM"/>
    <property type="match status" value="1"/>
</dbReference>
<keyword evidence="6" id="KW-0479">Metal-binding</keyword>
<dbReference type="Proteomes" id="UP000198771">
    <property type="component" value="Unassembled WGS sequence"/>
</dbReference>
<organism evidence="11 12">
    <name type="scientific">Desulfonatronum thiosulfatophilum</name>
    <dbReference type="NCBI Taxonomy" id="617002"/>
    <lineage>
        <taxon>Bacteria</taxon>
        <taxon>Pseudomonadati</taxon>
        <taxon>Thermodesulfobacteriota</taxon>
        <taxon>Desulfovibrionia</taxon>
        <taxon>Desulfovibrionales</taxon>
        <taxon>Desulfonatronaceae</taxon>
        <taxon>Desulfonatronum</taxon>
    </lineage>
</organism>
<accession>A0A1G6CBZ2</accession>
<dbReference type="InterPro" id="IPR005839">
    <property type="entry name" value="Methylthiotransferase"/>
</dbReference>
<dbReference type="PANTHER" id="PTHR43837">
    <property type="entry name" value="RIBOSOMAL PROTEIN S12 METHYLTHIOTRANSFERASE RIMO"/>
    <property type="match status" value="1"/>
</dbReference>
<dbReference type="InterPro" id="IPR020612">
    <property type="entry name" value="Methylthiotransferase_CS"/>
</dbReference>
<dbReference type="GO" id="GO:0051539">
    <property type="term" value="F:4 iron, 4 sulfur cluster binding"/>
    <property type="evidence" value="ECO:0007669"/>
    <property type="project" value="UniProtKB-KW"/>
</dbReference>
<dbReference type="NCBIfam" id="TIGR00089">
    <property type="entry name" value="MiaB/RimO family radical SAM methylthiotransferase"/>
    <property type="match status" value="1"/>
</dbReference>
<feature type="domain" description="Radical SAM core" evidence="10">
    <location>
        <begin position="129"/>
        <end position="365"/>
    </location>
</feature>
<evidence type="ECO:0000259" key="10">
    <source>
        <dbReference type="PROSITE" id="PS51918"/>
    </source>
</evidence>